<dbReference type="Pfam" id="PF22936">
    <property type="entry name" value="Pol_BBD"/>
    <property type="match status" value="1"/>
</dbReference>
<dbReference type="OMA" id="DLRNEWW"/>
<gene>
    <name evidence="4" type="ORF">HHK36_016755</name>
</gene>
<reference evidence="4 5" key="1">
    <citation type="submission" date="2020-04" db="EMBL/GenBank/DDBJ databases">
        <title>Plant Genome Project.</title>
        <authorList>
            <person name="Zhang R.-G."/>
        </authorList>
    </citation>
    <scope>NUCLEOTIDE SEQUENCE [LARGE SCALE GENOMIC DNA]</scope>
    <source>
        <strain evidence="4">YNK0</strain>
        <tissue evidence="4">Leaf</tissue>
    </source>
</reference>
<dbReference type="SUPFAM" id="SSF52799">
    <property type="entry name" value="(Phosphotyrosine protein) phosphatases II"/>
    <property type="match status" value="3"/>
</dbReference>
<feature type="region of interest" description="Disordered" evidence="2">
    <location>
        <begin position="742"/>
        <end position="779"/>
    </location>
</feature>
<dbReference type="SUPFAM" id="SSF50729">
    <property type="entry name" value="PH domain-like"/>
    <property type="match status" value="1"/>
</dbReference>
<dbReference type="GO" id="GO:0005737">
    <property type="term" value="C:cytoplasm"/>
    <property type="evidence" value="ECO:0007669"/>
    <property type="project" value="TreeGrafter"/>
</dbReference>
<dbReference type="Pfam" id="PF06602">
    <property type="entry name" value="Myotub-related"/>
    <property type="match status" value="4"/>
</dbReference>
<evidence type="ECO:0000313" key="5">
    <source>
        <dbReference type="Proteomes" id="UP000655225"/>
    </source>
</evidence>
<dbReference type="EMBL" id="JABCRI010000011">
    <property type="protein sequence ID" value="KAF8397830.1"/>
    <property type="molecule type" value="Genomic_DNA"/>
</dbReference>
<dbReference type="InterPro" id="IPR029021">
    <property type="entry name" value="Prot-tyrosine_phosphatase-like"/>
</dbReference>
<dbReference type="PANTHER" id="PTHR10807">
    <property type="entry name" value="MYOTUBULARIN-RELATED"/>
    <property type="match status" value="1"/>
</dbReference>
<dbReference type="AlphaFoldDB" id="A0A834Z1W4"/>
<feature type="compositionally biased region" description="Low complexity" evidence="2">
    <location>
        <begin position="766"/>
        <end position="779"/>
    </location>
</feature>
<dbReference type="GO" id="GO:0046856">
    <property type="term" value="P:phosphatidylinositol dephosphorylation"/>
    <property type="evidence" value="ECO:0007669"/>
    <property type="project" value="TreeGrafter"/>
</dbReference>
<organism evidence="4 5">
    <name type="scientific">Tetracentron sinense</name>
    <name type="common">Spur-leaf</name>
    <dbReference type="NCBI Taxonomy" id="13715"/>
    <lineage>
        <taxon>Eukaryota</taxon>
        <taxon>Viridiplantae</taxon>
        <taxon>Streptophyta</taxon>
        <taxon>Embryophyta</taxon>
        <taxon>Tracheophyta</taxon>
        <taxon>Spermatophyta</taxon>
        <taxon>Magnoliopsida</taxon>
        <taxon>Trochodendrales</taxon>
        <taxon>Trochodendraceae</taxon>
        <taxon>Tetracentron</taxon>
    </lineage>
</organism>
<feature type="binding site" evidence="1">
    <location>
        <begin position="436"/>
        <end position="437"/>
    </location>
    <ligand>
        <name>substrate</name>
    </ligand>
</feature>
<dbReference type="InterPro" id="IPR054722">
    <property type="entry name" value="PolX-like_BBD"/>
</dbReference>
<dbReference type="InterPro" id="IPR030564">
    <property type="entry name" value="Myotubularin"/>
</dbReference>
<protein>
    <recommendedName>
        <fullName evidence="3">Myotubularin phosphatase domain-containing protein</fullName>
    </recommendedName>
</protein>
<dbReference type="Proteomes" id="UP000655225">
    <property type="component" value="Unassembled WGS sequence"/>
</dbReference>
<evidence type="ECO:0000256" key="1">
    <source>
        <dbReference type="PIRSR" id="PIRSR630564-2"/>
    </source>
</evidence>
<sequence length="1139" mass="125409">MAAPKPRSSRSSDNRLSVPDKMEVTESWDALEWTKIEPVSRSVSYGMSKFLLEGEEVIVEGSGIVLVNIDEAGTLLVTNFRILFVVMKLPPAPRQSDKTPSQRLLQVIGKDMRIIVFGFRPRTKQVGPKELCNSACFPNAEGKGAPIYEWIKDVGELVLDEAWGTSSSQVSPEITVNVGKLMATQPQAATGDEERYAITKAVDLKIDETRRAVFEALWRCTRPARLWDLYTFTCGPSKFNNTNPKLRLLNEYFRLLGKGSYHASSDAIEDGSFSVSNEWWRISGVNSSYTMCPTYPFSLIVPKCIRNKLFTWDLTTLMNLYCLADTSDEEVLQASTFRARCRLPVISWCHPGTGAVLARSSQPLVGLMMNTRSNADEKLVAALCTQNVVARGPRRKLYIADARPRKNALANGAMGGGSESSSNYFQSEIVFFGIDNIHAMRDSFARLRDYLDTYGATSSDGMSSFLVSYCKSFKISLVLFLFVADIIMKMTLVSGCFDNFGKAASIDFNCFYPFNWQRHGGWSWGGGNLSSMSASVSTLGDTGWLLHVQSVLAGSAWIAARVHLESSSVLVHCRLGVFCAAELLSVSVQTYYVPLYPDNTAGGTYAFDHADSTSVLLASKSPSWVIDSGASAHITGKSSLFSSITKSINIPSVALADGSTSIVVDDGHALDSNIFSHFVEFDIPSFIPLLVGSFPTSPQTCPKPLQVYKRRTQASEVALVEKDWLAFGHPFSDRMGMPTISGNGNAPLEISRQSSGGNIPSSPMRHTSGSSPASSSSHAQTSNNYSPIFLQWVDCVSQLLRMYPFAFEFSSVCILLPSMKLVFASVIQLSIVSLVHLENHLLSLLYNLVIQAFLVDFLDCMLSCRFGNFLCNSDKERQQSGVSDACGCLWMYLADLRASEGSSHGHFNLFYDPLKHEDPLLPPAAALAPTLWPQFHLRWACPSEAQAGELEAQYWMMAKNFSEMQKAKEVAERNAKDVMTRMESLTTELRNEKHLSSSAMDLAKRACKESAAIKRAIQSLGCKVHFSNSGDCALDMGSTPPEIQQKFTYSPSKREPDGNLQREEKSELSVSLSVMTDDAVPNNPLSRVCESLCPLRTREGGCKWPDAGCAQLGSQFVGLKANFDAFDRLSIYDGYFGSK</sequence>
<comment type="caution">
    <text evidence="4">The sequence shown here is derived from an EMBL/GenBank/DDBJ whole genome shotgun (WGS) entry which is preliminary data.</text>
</comment>
<keyword evidence="5" id="KW-1185">Reference proteome</keyword>
<dbReference type="PROSITE" id="PS51339">
    <property type="entry name" value="PPASE_MYOTUBULARIN"/>
    <property type="match status" value="1"/>
</dbReference>
<evidence type="ECO:0000259" key="3">
    <source>
        <dbReference type="PROSITE" id="PS51339"/>
    </source>
</evidence>
<dbReference type="PANTHER" id="PTHR10807:SF8">
    <property type="entry name" value="PHOSPHATIDYLINOSITOL-3-PHOSPHATE PHOSPHATASE"/>
    <property type="match status" value="1"/>
</dbReference>
<dbReference type="GO" id="GO:0106018">
    <property type="term" value="F:phosphatidylinositol-3,5-bisphosphate phosphatase activity"/>
    <property type="evidence" value="ECO:0007669"/>
    <property type="project" value="TreeGrafter"/>
</dbReference>
<feature type="compositionally biased region" description="Basic and acidic residues" evidence="2">
    <location>
        <begin position="1052"/>
        <end position="1067"/>
    </location>
</feature>
<feature type="domain" description="Myotubularin phosphatase" evidence="3">
    <location>
        <begin position="260"/>
        <end position="936"/>
    </location>
</feature>
<feature type="compositionally biased region" description="Polar residues" evidence="2">
    <location>
        <begin position="751"/>
        <end position="765"/>
    </location>
</feature>
<evidence type="ECO:0000313" key="4">
    <source>
        <dbReference type="EMBL" id="KAF8397830.1"/>
    </source>
</evidence>
<evidence type="ECO:0000256" key="2">
    <source>
        <dbReference type="SAM" id="MobiDB-lite"/>
    </source>
</evidence>
<feature type="region of interest" description="Disordered" evidence="2">
    <location>
        <begin position="1043"/>
        <end position="1067"/>
    </location>
</feature>
<proteinExistence type="predicted"/>
<dbReference type="GO" id="GO:0004438">
    <property type="term" value="F:phosphatidylinositol-3-phosphate phosphatase activity"/>
    <property type="evidence" value="ECO:0007669"/>
    <property type="project" value="TreeGrafter"/>
</dbReference>
<accession>A0A834Z1W4</accession>
<dbReference type="InterPro" id="IPR010569">
    <property type="entry name" value="Myotubularin-like_Pase_dom"/>
</dbReference>
<name>A0A834Z1W4_TETSI</name>
<dbReference type="OrthoDB" id="271628at2759"/>